<dbReference type="GO" id="GO:0098554">
    <property type="term" value="C:cytoplasmic side of endoplasmic reticulum membrane"/>
    <property type="evidence" value="ECO:0007669"/>
    <property type="project" value="TreeGrafter"/>
</dbReference>
<evidence type="ECO:0000256" key="3">
    <source>
        <dbReference type="ARBA" id="ARBA00022692"/>
    </source>
</evidence>
<keyword evidence="3 8" id="KW-0812">Transmembrane</keyword>
<comment type="caution">
    <text evidence="9">The sequence shown here is derived from an EMBL/GenBank/DDBJ whole genome shotgun (WGS) entry which is preliminary data.</text>
</comment>
<dbReference type="OrthoDB" id="29661at2759"/>
<evidence type="ECO:0000256" key="5">
    <source>
        <dbReference type="ARBA" id="ARBA00022824"/>
    </source>
</evidence>
<dbReference type="GO" id="GO:0098553">
    <property type="term" value="C:lumenal side of endoplasmic reticulum membrane"/>
    <property type="evidence" value="ECO:0007669"/>
    <property type="project" value="TreeGrafter"/>
</dbReference>
<evidence type="ECO:0000313" key="10">
    <source>
        <dbReference type="Proteomes" id="UP000502823"/>
    </source>
</evidence>
<protein>
    <submittedName>
        <fullName evidence="9">Uncharacterized protein</fullName>
    </submittedName>
</protein>
<feature type="transmembrane region" description="Helical" evidence="8">
    <location>
        <begin position="317"/>
        <end position="335"/>
    </location>
</feature>
<dbReference type="SMART" id="SM00730">
    <property type="entry name" value="PSN"/>
    <property type="match status" value="1"/>
</dbReference>
<dbReference type="InterPro" id="IPR007369">
    <property type="entry name" value="Peptidase_A22B_SPP"/>
</dbReference>
<keyword evidence="7 8" id="KW-0472">Membrane</keyword>
<keyword evidence="4" id="KW-0378">Hydrolase</keyword>
<dbReference type="GO" id="GO:0006465">
    <property type="term" value="P:signal peptide processing"/>
    <property type="evidence" value="ECO:0007669"/>
    <property type="project" value="TreeGrafter"/>
</dbReference>
<feature type="transmembrane region" description="Helical" evidence="8">
    <location>
        <begin position="288"/>
        <end position="311"/>
    </location>
</feature>
<keyword evidence="5" id="KW-0256">Endoplasmic reticulum</keyword>
<dbReference type="InterPro" id="IPR006639">
    <property type="entry name" value="Preselin/SPP"/>
</dbReference>
<keyword evidence="6 8" id="KW-1133">Transmembrane helix</keyword>
<evidence type="ECO:0000256" key="7">
    <source>
        <dbReference type="ARBA" id="ARBA00023136"/>
    </source>
</evidence>
<comment type="subcellular location">
    <subcellularLocation>
        <location evidence="1">Endoplasmic reticulum membrane</location>
        <topology evidence="1">Multi-pass membrane protein</topology>
    </subcellularLocation>
</comment>
<dbReference type="EMBL" id="BLKM01000900">
    <property type="protein sequence ID" value="GFG39404.1"/>
    <property type="molecule type" value="Genomic_DNA"/>
</dbReference>
<feature type="transmembrane region" description="Helical" evidence="8">
    <location>
        <begin position="31"/>
        <end position="53"/>
    </location>
</feature>
<dbReference type="InParanoid" id="A0A6L2Q4R8"/>
<comment type="similarity">
    <text evidence="2">Belongs to the peptidase A22B family.</text>
</comment>
<dbReference type="Pfam" id="PF04258">
    <property type="entry name" value="Peptidase_A22B"/>
    <property type="match status" value="1"/>
</dbReference>
<proteinExistence type="inferred from homology"/>
<dbReference type="PANTHER" id="PTHR12174:SF23">
    <property type="entry name" value="MINOR HISTOCOMPATIBILITY ANTIGEN H13"/>
    <property type="match status" value="1"/>
</dbReference>
<evidence type="ECO:0000256" key="6">
    <source>
        <dbReference type="ARBA" id="ARBA00022989"/>
    </source>
</evidence>
<feature type="transmembrane region" description="Helical" evidence="8">
    <location>
        <begin position="257"/>
        <end position="276"/>
    </location>
</feature>
<evidence type="ECO:0000256" key="4">
    <source>
        <dbReference type="ARBA" id="ARBA00022801"/>
    </source>
</evidence>
<keyword evidence="10" id="KW-1185">Reference proteome</keyword>
<dbReference type="AlphaFoldDB" id="A0A6L2Q4R8"/>
<feature type="transmembrane region" description="Helical" evidence="8">
    <location>
        <begin position="107"/>
        <end position="132"/>
    </location>
</feature>
<evidence type="ECO:0000313" key="9">
    <source>
        <dbReference type="EMBL" id="GFG39404.1"/>
    </source>
</evidence>
<feature type="transmembrane region" description="Helical" evidence="8">
    <location>
        <begin position="153"/>
        <end position="175"/>
    </location>
</feature>
<dbReference type="GO" id="GO:0033619">
    <property type="term" value="P:membrane protein proteolysis"/>
    <property type="evidence" value="ECO:0007669"/>
    <property type="project" value="TreeGrafter"/>
</dbReference>
<organism evidence="9 10">
    <name type="scientific">Coptotermes formosanus</name>
    <name type="common">Formosan subterranean termite</name>
    <dbReference type="NCBI Taxonomy" id="36987"/>
    <lineage>
        <taxon>Eukaryota</taxon>
        <taxon>Metazoa</taxon>
        <taxon>Ecdysozoa</taxon>
        <taxon>Arthropoda</taxon>
        <taxon>Hexapoda</taxon>
        <taxon>Insecta</taxon>
        <taxon>Pterygota</taxon>
        <taxon>Neoptera</taxon>
        <taxon>Polyneoptera</taxon>
        <taxon>Dictyoptera</taxon>
        <taxon>Blattodea</taxon>
        <taxon>Blattoidea</taxon>
        <taxon>Termitoidae</taxon>
        <taxon>Rhinotermitidae</taxon>
        <taxon>Coptotermes</taxon>
    </lineage>
</organism>
<dbReference type="Proteomes" id="UP000502823">
    <property type="component" value="Unassembled WGS sequence"/>
</dbReference>
<reference evidence="10" key="1">
    <citation type="submission" date="2020-01" db="EMBL/GenBank/DDBJ databases">
        <title>Draft genome sequence of the Termite Coptotermes fromosanus.</title>
        <authorList>
            <person name="Itakura S."/>
            <person name="Yosikawa Y."/>
            <person name="Umezawa K."/>
        </authorList>
    </citation>
    <scope>NUCLEOTIDE SEQUENCE [LARGE SCALE GENOMIC DNA]</scope>
</reference>
<name>A0A6L2Q4R8_COPFO</name>
<gene>
    <name evidence="9" type="ORF">Cfor_08353</name>
</gene>
<sequence>MADVEKTGNENVTEFASNTTTRIPATTEGMAVAYGSLVIMALLPIFFGAFRSVKHHKEQKASGEKPETMSHKDAAMFPIIASAALFGLYVFFQIFSKEYINLLLTGYFFFLGILALCHLMSPVISSLVPAAIPNIPFHLHFTQGGPDGDDDLINYRFSSHDVVCLVCCSIVGAWYLIKKHWIANNLFGIAFAINGVELLHLNNVVTGCILLCGLFVYDIFWVFGTNVMVTVAKSFEAPIKLVFPQDLLEQGLSANNFAMLGLGDIVIPGIFIALLLRFDNSLKRNSNTYFYVSFMAYFMGLIATIFVMHVFKHAQPALLYLVPACLGTPLLLALLKGDIKAMFQYEDHPSEKAAETARRQAKLMPPLSPLSFSDAWSWPFVLIENNADLKKPTLPVPCHDQLALFSCNVCNSSFTLPILQTQQLVPALSLCIKLCQPCAELHLNSHCFTCSCPHPKTPMENLYTEKLLIHKSGSFTSEAWKTIGNALCGKYEIEASYNVALEEKRRHPFHGYRKTYLPRSDHYTVTRMSETFSSCLFGPCCTKICIQELMVTLNTLLGCHVSGQDSNVAPAKHKSESIQNLNKPVQFPITVNGNYTSRFEIKVRFDGVTTVIVYSAENQIKIQVQVCDCKTEVQIV</sequence>
<dbReference type="PANTHER" id="PTHR12174">
    <property type="entry name" value="SIGNAL PEPTIDE PEPTIDASE"/>
    <property type="match status" value="1"/>
</dbReference>
<evidence type="ECO:0000256" key="2">
    <source>
        <dbReference type="ARBA" id="ARBA00006859"/>
    </source>
</evidence>
<feature type="transmembrane region" description="Helical" evidence="8">
    <location>
        <begin position="74"/>
        <end position="95"/>
    </location>
</feature>
<evidence type="ECO:0000256" key="8">
    <source>
        <dbReference type="SAM" id="Phobius"/>
    </source>
</evidence>
<dbReference type="FunCoup" id="A0A6L2Q4R8">
    <property type="interactions" value="1679"/>
</dbReference>
<accession>A0A6L2Q4R8</accession>
<feature type="transmembrane region" description="Helical" evidence="8">
    <location>
        <begin position="204"/>
        <end position="223"/>
    </location>
</feature>
<evidence type="ECO:0000256" key="1">
    <source>
        <dbReference type="ARBA" id="ARBA00004477"/>
    </source>
</evidence>
<dbReference type="GO" id="GO:0042500">
    <property type="term" value="F:aspartic endopeptidase activity, intramembrane cleaving"/>
    <property type="evidence" value="ECO:0007669"/>
    <property type="project" value="InterPro"/>
</dbReference>